<comment type="caution">
    <text evidence="2">The sequence shown here is derived from an EMBL/GenBank/DDBJ whole genome shotgun (WGS) entry which is preliminary data.</text>
</comment>
<evidence type="ECO:0000256" key="1">
    <source>
        <dbReference type="SAM" id="Phobius"/>
    </source>
</evidence>
<dbReference type="RefSeq" id="WP_211142564.1">
    <property type="nucleotide sequence ID" value="NZ_JAEEGB010000010.1"/>
</dbReference>
<accession>A0A934HRQ3</accession>
<dbReference type="EMBL" id="JAEEGB010000010">
    <property type="protein sequence ID" value="MBI6873095.1"/>
    <property type="molecule type" value="Genomic_DNA"/>
</dbReference>
<reference evidence="2" key="1">
    <citation type="submission" date="2020-12" db="EMBL/GenBank/DDBJ databases">
        <title>Clostridium thailandense sp. nov., a novel acetogenic bacterium isolated from peat land soil in Thailand.</title>
        <authorList>
            <person name="Chaikitkaew S."/>
            <person name="Birkeland N.K."/>
        </authorList>
    </citation>
    <scope>NUCLEOTIDE SEQUENCE</scope>
    <source>
        <strain evidence="2">DSM 17425</strain>
    </source>
</reference>
<keyword evidence="1" id="KW-1133">Transmembrane helix</keyword>
<organism evidence="2 3">
    <name type="scientific">Clostridium aciditolerans</name>
    <dbReference type="NCBI Taxonomy" id="339861"/>
    <lineage>
        <taxon>Bacteria</taxon>
        <taxon>Bacillati</taxon>
        <taxon>Bacillota</taxon>
        <taxon>Clostridia</taxon>
        <taxon>Eubacteriales</taxon>
        <taxon>Clostridiaceae</taxon>
        <taxon>Clostridium</taxon>
    </lineage>
</organism>
<gene>
    <name evidence="2" type="ORF">I6U51_10310</name>
</gene>
<dbReference type="AlphaFoldDB" id="A0A934HRQ3"/>
<name>A0A934HRQ3_9CLOT</name>
<feature type="transmembrane region" description="Helical" evidence="1">
    <location>
        <begin position="25"/>
        <end position="45"/>
    </location>
</feature>
<dbReference type="Proteomes" id="UP000622687">
    <property type="component" value="Unassembled WGS sequence"/>
</dbReference>
<proteinExistence type="predicted"/>
<protein>
    <submittedName>
        <fullName evidence="2">Uncharacterized protein</fullName>
    </submittedName>
</protein>
<sequence>MMGNSIMKHMFKHHHMRCLNKSEKVCIAAIIGYSFMKGICIGMYLGRK</sequence>
<evidence type="ECO:0000313" key="2">
    <source>
        <dbReference type="EMBL" id="MBI6873095.1"/>
    </source>
</evidence>
<keyword evidence="3" id="KW-1185">Reference proteome</keyword>
<keyword evidence="1" id="KW-0472">Membrane</keyword>
<keyword evidence="1" id="KW-0812">Transmembrane</keyword>
<evidence type="ECO:0000313" key="3">
    <source>
        <dbReference type="Proteomes" id="UP000622687"/>
    </source>
</evidence>